<dbReference type="PANTHER" id="PTHR33164:SF99">
    <property type="entry name" value="MARR FAMILY REGULATORY PROTEIN"/>
    <property type="match status" value="1"/>
</dbReference>
<dbReference type="InterPro" id="IPR039422">
    <property type="entry name" value="MarR/SlyA-like"/>
</dbReference>
<dbReference type="InterPro" id="IPR036388">
    <property type="entry name" value="WH-like_DNA-bd_sf"/>
</dbReference>
<dbReference type="InterPro" id="IPR036390">
    <property type="entry name" value="WH_DNA-bd_sf"/>
</dbReference>
<dbReference type="OrthoDB" id="8635520at2"/>
<dbReference type="Proteomes" id="UP000252586">
    <property type="component" value="Unassembled WGS sequence"/>
</dbReference>
<gene>
    <name evidence="2" type="ORF">DFR74_12116</name>
</gene>
<evidence type="ECO:0000313" key="2">
    <source>
        <dbReference type="EMBL" id="RBO82926.1"/>
    </source>
</evidence>
<dbReference type="GO" id="GO:0006950">
    <property type="term" value="P:response to stress"/>
    <property type="evidence" value="ECO:0007669"/>
    <property type="project" value="TreeGrafter"/>
</dbReference>
<keyword evidence="3" id="KW-1185">Reference proteome</keyword>
<evidence type="ECO:0000313" key="3">
    <source>
        <dbReference type="Proteomes" id="UP000252586"/>
    </source>
</evidence>
<dbReference type="PANTHER" id="PTHR33164">
    <property type="entry name" value="TRANSCRIPTIONAL REGULATOR, MARR FAMILY"/>
    <property type="match status" value="1"/>
</dbReference>
<organism evidence="2 3">
    <name type="scientific">Nocardia puris</name>
    <dbReference type="NCBI Taxonomy" id="208602"/>
    <lineage>
        <taxon>Bacteria</taxon>
        <taxon>Bacillati</taxon>
        <taxon>Actinomycetota</taxon>
        <taxon>Actinomycetes</taxon>
        <taxon>Mycobacteriales</taxon>
        <taxon>Nocardiaceae</taxon>
        <taxon>Nocardia</taxon>
    </lineage>
</organism>
<dbReference type="GO" id="GO:0003700">
    <property type="term" value="F:DNA-binding transcription factor activity"/>
    <property type="evidence" value="ECO:0007669"/>
    <property type="project" value="InterPro"/>
</dbReference>
<dbReference type="Gene3D" id="1.10.10.10">
    <property type="entry name" value="Winged helix-like DNA-binding domain superfamily/Winged helix DNA-binding domain"/>
    <property type="match status" value="1"/>
</dbReference>
<comment type="caution">
    <text evidence="2">The sequence shown here is derived from an EMBL/GenBank/DDBJ whole genome shotgun (WGS) entry which is preliminary data.</text>
</comment>
<dbReference type="SMART" id="SM00347">
    <property type="entry name" value="HTH_MARR"/>
    <property type="match status" value="1"/>
</dbReference>
<reference evidence="2 3" key="1">
    <citation type="submission" date="2018-06" db="EMBL/GenBank/DDBJ databases">
        <title>Genomic Encyclopedia of Type Strains, Phase IV (KMG-IV): sequencing the most valuable type-strain genomes for metagenomic binning, comparative biology and taxonomic classification.</title>
        <authorList>
            <person name="Goeker M."/>
        </authorList>
    </citation>
    <scope>NUCLEOTIDE SEQUENCE [LARGE SCALE GENOMIC DNA]</scope>
    <source>
        <strain evidence="2 3">DSM 44599</strain>
    </source>
</reference>
<dbReference type="AlphaFoldDB" id="A0A366CZ07"/>
<evidence type="ECO:0000259" key="1">
    <source>
        <dbReference type="PROSITE" id="PS50995"/>
    </source>
</evidence>
<feature type="domain" description="HTH marR-type" evidence="1">
    <location>
        <begin position="1"/>
        <end position="144"/>
    </location>
</feature>
<dbReference type="Pfam" id="PF12802">
    <property type="entry name" value="MarR_2"/>
    <property type="match status" value="1"/>
</dbReference>
<protein>
    <submittedName>
        <fullName evidence="2">MarR family transcriptional regulator</fullName>
    </submittedName>
</protein>
<name>A0A366CZ07_9NOCA</name>
<dbReference type="EMBL" id="QNRE01000021">
    <property type="protein sequence ID" value="RBO82926.1"/>
    <property type="molecule type" value="Genomic_DNA"/>
</dbReference>
<proteinExistence type="predicted"/>
<dbReference type="InterPro" id="IPR000835">
    <property type="entry name" value="HTH_MarR-typ"/>
</dbReference>
<dbReference type="PROSITE" id="PS50995">
    <property type="entry name" value="HTH_MARR_2"/>
    <property type="match status" value="1"/>
</dbReference>
<dbReference type="SUPFAM" id="SSF46785">
    <property type="entry name" value="Winged helix' DNA-binding domain"/>
    <property type="match status" value="1"/>
</dbReference>
<dbReference type="STRING" id="1210090.GCA_001613185_04823"/>
<sequence>MLTFVDLDVSRAWTAYRRLRLVVDAEVARDLERSTALSMPDFEVLAAVVELDEPCLRVAALAGHLGWSHSRLSRQLGRMETRGLIDRVPCERDGRGDDVVLGPEGRSAYDAAEPVHATAVTRHFGDRLAHEDLATLIALGSRLE</sequence>
<accession>A0A366CZ07</accession>